<keyword evidence="4 8" id="KW-1003">Cell membrane</keyword>
<evidence type="ECO:0000256" key="3">
    <source>
        <dbReference type="ARBA" id="ARBA00022448"/>
    </source>
</evidence>
<keyword evidence="11" id="KW-1185">Reference proteome</keyword>
<evidence type="ECO:0000259" key="9">
    <source>
        <dbReference type="PROSITE" id="PS50928"/>
    </source>
</evidence>
<dbReference type="PANTHER" id="PTHR43470">
    <property type="entry name" value="PHOSPHATE TRANSPORT SYSTEM PERMEASE PROTEIN PSTA-RELATED"/>
    <property type="match status" value="1"/>
</dbReference>
<accession>A0A6V7RE25</accession>
<evidence type="ECO:0000256" key="7">
    <source>
        <dbReference type="ARBA" id="ARBA00023136"/>
    </source>
</evidence>
<dbReference type="InterPro" id="IPR000515">
    <property type="entry name" value="MetI-like"/>
</dbReference>
<keyword evidence="7 8" id="KW-0472">Membrane</keyword>
<evidence type="ECO:0000313" key="11">
    <source>
        <dbReference type="Proteomes" id="UP000588186"/>
    </source>
</evidence>
<comment type="similarity">
    <text evidence="2 8">Belongs to the binding-protein-dependent transport system permease family. CysTW subfamily.</text>
</comment>
<dbReference type="AlphaFoldDB" id="A0A6V7RE25"/>
<evidence type="ECO:0000256" key="1">
    <source>
        <dbReference type="ARBA" id="ARBA00004651"/>
    </source>
</evidence>
<dbReference type="PANTHER" id="PTHR43470:SF5">
    <property type="entry name" value="PHOSPHATE TRANSPORT SYSTEM PERMEASE PROTEIN PSTA"/>
    <property type="match status" value="1"/>
</dbReference>
<dbReference type="NCBIfam" id="TIGR00974">
    <property type="entry name" value="3a0107s02c"/>
    <property type="match status" value="1"/>
</dbReference>
<name>A0A6V7RE25_9BACL</name>
<feature type="transmembrane region" description="Helical" evidence="8">
    <location>
        <begin position="21"/>
        <end position="46"/>
    </location>
</feature>
<dbReference type="RefSeq" id="WP_186077660.1">
    <property type="nucleotide sequence ID" value="NZ_CAJEWB010000010.1"/>
</dbReference>
<feature type="domain" description="ABC transmembrane type-1" evidence="9">
    <location>
        <begin position="74"/>
        <end position="279"/>
    </location>
</feature>
<dbReference type="Proteomes" id="UP000588186">
    <property type="component" value="Unassembled WGS sequence"/>
</dbReference>
<keyword evidence="3" id="KW-0813">Transport</keyword>
<feature type="transmembrane region" description="Helical" evidence="8">
    <location>
        <begin position="145"/>
        <end position="168"/>
    </location>
</feature>
<keyword evidence="5 8" id="KW-0812">Transmembrane</keyword>
<reference evidence="10 11" key="1">
    <citation type="submission" date="2020-07" db="EMBL/GenBank/DDBJ databases">
        <authorList>
            <person name="Criscuolo A."/>
        </authorList>
    </citation>
    <scope>NUCLEOTIDE SEQUENCE [LARGE SCALE GENOMIC DNA]</scope>
    <source>
        <strain evidence="10">CIP107946</strain>
    </source>
</reference>
<dbReference type="EMBL" id="CAJEWB010000010">
    <property type="protein sequence ID" value="CAD2076000.1"/>
    <property type="molecule type" value="Genomic_DNA"/>
</dbReference>
<evidence type="ECO:0000256" key="4">
    <source>
        <dbReference type="ARBA" id="ARBA00022475"/>
    </source>
</evidence>
<feature type="transmembrane region" description="Helical" evidence="8">
    <location>
        <begin position="73"/>
        <end position="99"/>
    </location>
</feature>
<dbReference type="GO" id="GO:0035435">
    <property type="term" value="P:phosphate ion transmembrane transport"/>
    <property type="evidence" value="ECO:0007669"/>
    <property type="project" value="InterPro"/>
</dbReference>
<feature type="transmembrane region" description="Helical" evidence="8">
    <location>
        <begin position="189"/>
        <end position="210"/>
    </location>
</feature>
<evidence type="ECO:0000256" key="2">
    <source>
        <dbReference type="ARBA" id="ARBA00007069"/>
    </source>
</evidence>
<sequence>MLMDAEVIDKKRNPRIMKNNLMKMLFLFSTLIGLVILIVLLSTTLLDGWRYLTLDFFTNFSSSRPSRAGVKGAIIGTLWLMAFTTPIAIFLSVGTALYLEEYAPKNKFTKFVETNIANLAGVPSVVFGLLGLTIFVRQFGLGNSVLAASLTLALMIMPVIVVASQEALRTVPVAVREASIGMGASKWQTVYRIILPAAIPGIITGIILAISRAIGETAPLVVIGIPVALLATPSSPLDSFQALPMQIYNWVKMPQAEFQNLTAAGIIVLLALLMMMNLVAIVIRNKYSKRY</sequence>
<feature type="transmembrane region" description="Helical" evidence="8">
    <location>
        <begin position="261"/>
        <end position="283"/>
    </location>
</feature>
<keyword evidence="6 8" id="KW-1133">Transmembrane helix</keyword>
<dbReference type="Gene3D" id="1.10.3720.10">
    <property type="entry name" value="MetI-like"/>
    <property type="match status" value="1"/>
</dbReference>
<comment type="subcellular location">
    <subcellularLocation>
        <location evidence="1 8">Cell membrane</location>
        <topology evidence="1 8">Multi-pass membrane protein</topology>
    </subcellularLocation>
</comment>
<organism evidence="10 11">
    <name type="scientific">Phocicoccus pinnipedialis</name>
    <dbReference type="NCBI Taxonomy" id="110845"/>
    <lineage>
        <taxon>Bacteria</taxon>
        <taxon>Bacillati</taxon>
        <taxon>Bacillota</taxon>
        <taxon>Bacilli</taxon>
        <taxon>Bacillales</taxon>
        <taxon>Salinicoccaceae</taxon>
        <taxon>Phocicoccus</taxon>
    </lineage>
</organism>
<evidence type="ECO:0000256" key="8">
    <source>
        <dbReference type="RuleBase" id="RU363043"/>
    </source>
</evidence>
<dbReference type="Pfam" id="PF00528">
    <property type="entry name" value="BPD_transp_1"/>
    <property type="match status" value="1"/>
</dbReference>
<dbReference type="InterPro" id="IPR035906">
    <property type="entry name" value="MetI-like_sf"/>
</dbReference>
<evidence type="ECO:0000256" key="5">
    <source>
        <dbReference type="ARBA" id="ARBA00022692"/>
    </source>
</evidence>
<dbReference type="CDD" id="cd06261">
    <property type="entry name" value="TM_PBP2"/>
    <property type="match status" value="1"/>
</dbReference>
<protein>
    <recommendedName>
        <fullName evidence="8">Phosphate transport system permease protein PstA</fullName>
    </recommendedName>
</protein>
<dbReference type="GO" id="GO:0005315">
    <property type="term" value="F:phosphate transmembrane transporter activity"/>
    <property type="evidence" value="ECO:0007669"/>
    <property type="project" value="InterPro"/>
</dbReference>
<dbReference type="GO" id="GO:0005886">
    <property type="term" value="C:plasma membrane"/>
    <property type="evidence" value="ECO:0007669"/>
    <property type="project" value="UniProtKB-SubCell"/>
</dbReference>
<gene>
    <name evidence="10" type="primary">pstA</name>
    <name evidence="10" type="ORF">JEOPIN946_01146</name>
</gene>
<dbReference type="InterPro" id="IPR005672">
    <property type="entry name" value="Phosphate_PstA"/>
</dbReference>
<comment type="caution">
    <text evidence="10">The sequence shown here is derived from an EMBL/GenBank/DDBJ whole genome shotgun (WGS) entry which is preliminary data.</text>
</comment>
<evidence type="ECO:0000256" key="6">
    <source>
        <dbReference type="ARBA" id="ARBA00022989"/>
    </source>
</evidence>
<feature type="transmembrane region" description="Helical" evidence="8">
    <location>
        <begin position="119"/>
        <end position="139"/>
    </location>
</feature>
<dbReference type="SUPFAM" id="SSF161098">
    <property type="entry name" value="MetI-like"/>
    <property type="match status" value="1"/>
</dbReference>
<proteinExistence type="inferred from homology"/>
<dbReference type="PROSITE" id="PS50928">
    <property type="entry name" value="ABC_TM1"/>
    <property type="match status" value="1"/>
</dbReference>
<evidence type="ECO:0000313" key="10">
    <source>
        <dbReference type="EMBL" id="CAD2076000.1"/>
    </source>
</evidence>